<comment type="caution">
    <text evidence="13">The sequence shown here is derived from an EMBL/GenBank/DDBJ whole genome shotgun (WGS) entry which is preliminary data.</text>
</comment>
<keyword evidence="10" id="KW-0594">Phospholipid biosynthesis</keyword>
<sequence>MDKHTSLSFDYTYVDRTRSSTGHSTMRTSVSMMSAGDDRGSSIVLMHMSEVPVQQQQLPTTHRPMETGERMSWWTRRGGASSSHLSTCGIVRVGFDSLLLVALAIGFFFASYYTKNRALPFIFVVLAAFTTFEYTWLAYRVRLRIYLPFKLHQKQTCRDIYGQIMNYSVDLQTCVVTPWAERFCRGYKRMVAAAIALVVSGAAFAIAWFCVPQEQDRHLVIAYTTLSVFLGVFCSGLSPNLRDAVVLLFRYAYYVVCTADLLLSARLSAESSAALEPFSLLLLSASLILIGRAVTSKDPMESVVMVLLDFAGLVYLACLGNVISYLSVLSGVSMDPDGQQVSPLHRSVVFALFFIIWSAEVGSFLMEKLLHWIQFPWAHPLAPRLSSSQNLEKLVGALIFGVGASLIVSYAIAPAKHYDDGEESGVLPVPSYLLVIASVIATVCGHIAKLWLVSLKKVARVEATSKYLRVGDGVLDRVDSLLLMTIFFAVFVRQALIVRAPNVA</sequence>
<feature type="transmembrane region" description="Helical" evidence="12">
    <location>
        <begin position="275"/>
        <end position="294"/>
    </location>
</feature>
<keyword evidence="11" id="KW-1208">Phospholipid metabolism</keyword>
<organism evidence="13 14">
    <name type="scientific">Pythium oligandrum</name>
    <name type="common">Mycoparasitic fungus</name>
    <dbReference type="NCBI Taxonomy" id="41045"/>
    <lineage>
        <taxon>Eukaryota</taxon>
        <taxon>Sar</taxon>
        <taxon>Stramenopiles</taxon>
        <taxon>Oomycota</taxon>
        <taxon>Peronosporomycetes</taxon>
        <taxon>Pythiales</taxon>
        <taxon>Pythiaceae</taxon>
        <taxon>Pythium</taxon>
    </lineage>
</organism>
<keyword evidence="3" id="KW-0444">Lipid biosynthesis</keyword>
<dbReference type="PANTHER" id="PTHR46382">
    <property type="entry name" value="PHOSPHATIDATE CYTIDYLYLTRANSFERASE"/>
    <property type="match status" value="1"/>
</dbReference>
<feature type="transmembrane region" description="Helical" evidence="12">
    <location>
        <begin position="432"/>
        <end position="453"/>
    </location>
</feature>
<keyword evidence="7 12" id="KW-1133">Transmembrane helix</keyword>
<feature type="transmembrane region" description="Helical" evidence="12">
    <location>
        <begin position="190"/>
        <end position="209"/>
    </location>
</feature>
<evidence type="ECO:0000256" key="12">
    <source>
        <dbReference type="SAM" id="Phobius"/>
    </source>
</evidence>
<dbReference type="PANTHER" id="PTHR46382:SF1">
    <property type="entry name" value="PHOSPHATIDATE CYTIDYLYLTRANSFERASE"/>
    <property type="match status" value="1"/>
</dbReference>
<proteinExistence type="predicted"/>
<dbReference type="GO" id="GO:0004605">
    <property type="term" value="F:phosphatidate cytidylyltransferase activity"/>
    <property type="evidence" value="ECO:0007669"/>
    <property type="project" value="TreeGrafter"/>
</dbReference>
<feature type="transmembrane region" description="Helical" evidence="12">
    <location>
        <begin position="306"/>
        <end position="328"/>
    </location>
</feature>
<feature type="transmembrane region" description="Helical" evidence="12">
    <location>
        <begin position="394"/>
        <end position="412"/>
    </location>
</feature>
<dbReference type="AlphaFoldDB" id="A0A8K1FT24"/>
<evidence type="ECO:0000256" key="3">
    <source>
        <dbReference type="ARBA" id="ARBA00022516"/>
    </source>
</evidence>
<evidence type="ECO:0000256" key="9">
    <source>
        <dbReference type="ARBA" id="ARBA00023136"/>
    </source>
</evidence>
<protein>
    <recommendedName>
        <fullName evidence="15">Phosphatidate cytidylyltransferase</fullName>
    </recommendedName>
</protein>
<keyword evidence="14" id="KW-1185">Reference proteome</keyword>
<keyword evidence="4" id="KW-0808">Transferase</keyword>
<evidence type="ECO:0008006" key="15">
    <source>
        <dbReference type="Google" id="ProtNLM"/>
    </source>
</evidence>
<evidence type="ECO:0000256" key="11">
    <source>
        <dbReference type="ARBA" id="ARBA00023264"/>
    </source>
</evidence>
<dbReference type="GO" id="GO:0005886">
    <property type="term" value="C:plasma membrane"/>
    <property type="evidence" value="ECO:0007669"/>
    <property type="project" value="UniProtKB-SubCell"/>
</dbReference>
<dbReference type="GO" id="GO:0016024">
    <property type="term" value="P:CDP-diacylglycerol biosynthetic process"/>
    <property type="evidence" value="ECO:0007669"/>
    <property type="project" value="TreeGrafter"/>
</dbReference>
<name>A0A8K1FT24_PYTOL</name>
<evidence type="ECO:0000256" key="7">
    <source>
        <dbReference type="ARBA" id="ARBA00022989"/>
    </source>
</evidence>
<evidence type="ECO:0000256" key="10">
    <source>
        <dbReference type="ARBA" id="ARBA00023209"/>
    </source>
</evidence>
<keyword evidence="6" id="KW-0548">Nucleotidyltransferase</keyword>
<keyword evidence="9 12" id="KW-0472">Membrane</keyword>
<keyword evidence="2" id="KW-1003">Cell membrane</keyword>
<evidence type="ECO:0000256" key="1">
    <source>
        <dbReference type="ARBA" id="ARBA00004651"/>
    </source>
</evidence>
<dbReference type="Pfam" id="PF01148">
    <property type="entry name" value="CTP_transf_1"/>
    <property type="match status" value="1"/>
</dbReference>
<evidence type="ECO:0000256" key="2">
    <source>
        <dbReference type="ARBA" id="ARBA00022475"/>
    </source>
</evidence>
<dbReference type="EMBL" id="SPLM01000001">
    <property type="protein sequence ID" value="TMW69148.1"/>
    <property type="molecule type" value="Genomic_DNA"/>
</dbReference>
<keyword evidence="5 12" id="KW-0812">Transmembrane</keyword>
<evidence type="ECO:0000313" key="13">
    <source>
        <dbReference type="EMBL" id="TMW69148.1"/>
    </source>
</evidence>
<evidence type="ECO:0000256" key="6">
    <source>
        <dbReference type="ARBA" id="ARBA00022695"/>
    </source>
</evidence>
<gene>
    <name evidence="13" type="ORF">Poli38472_001304</name>
</gene>
<evidence type="ECO:0000313" key="14">
    <source>
        <dbReference type="Proteomes" id="UP000794436"/>
    </source>
</evidence>
<evidence type="ECO:0000256" key="5">
    <source>
        <dbReference type="ARBA" id="ARBA00022692"/>
    </source>
</evidence>
<evidence type="ECO:0000256" key="8">
    <source>
        <dbReference type="ARBA" id="ARBA00023098"/>
    </source>
</evidence>
<reference evidence="13" key="1">
    <citation type="submission" date="2019-03" db="EMBL/GenBank/DDBJ databases">
        <title>Long read genome sequence of the mycoparasitic Pythium oligandrum ATCC 38472 isolated from sugarbeet rhizosphere.</title>
        <authorList>
            <person name="Gaulin E."/>
        </authorList>
    </citation>
    <scope>NUCLEOTIDE SEQUENCE</scope>
    <source>
        <strain evidence="13">ATCC 38472_TT</strain>
    </source>
</reference>
<dbReference type="Proteomes" id="UP000794436">
    <property type="component" value="Unassembled WGS sequence"/>
</dbReference>
<feature type="transmembrane region" description="Helical" evidence="12">
    <location>
        <begin position="119"/>
        <end position="139"/>
    </location>
</feature>
<evidence type="ECO:0000256" key="4">
    <source>
        <dbReference type="ARBA" id="ARBA00022679"/>
    </source>
</evidence>
<keyword evidence="8" id="KW-0443">Lipid metabolism</keyword>
<dbReference type="OrthoDB" id="162942at2759"/>
<comment type="subcellular location">
    <subcellularLocation>
        <location evidence="1">Cell membrane</location>
        <topology evidence="1">Multi-pass membrane protein</topology>
    </subcellularLocation>
</comment>
<feature type="transmembrane region" description="Helical" evidence="12">
    <location>
        <begin position="221"/>
        <end position="239"/>
    </location>
</feature>
<accession>A0A8K1FT24</accession>
<feature type="transmembrane region" description="Helical" evidence="12">
    <location>
        <begin position="348"/>
        <end position="366"/>
    </location>
</feature>
<feature type="transmembrane region" description="Helical" evidence="12">
    <location>
        <begin position="93"/>
        <end position="113"/>
    </location>
</feature>